<dbReference type="InterPro" id="IPR035206">
    <property type="entry name" value="Proteasome_beta2"/>
</dbReference>
<dbReference type="SUPFAM" id="SSF56235">
    <property type="entry name" value="N-terminal nucleophile aminohydrolases (Ntn hydrolases)"/>
    <property type="match status" value="1"/>
</dbReference>
<dbReference type="CDD" id="cd03758">
    <property type="entry name" value="proteasome_beta_type_2"/>
    <property type="match status" value="1"/>
</dbReference>
<keyword evidence="3 6" id="KW-0539">Nucleus</keyword>
<comment type="similarity">
    <text evidence="6">Belongs to the peptidase T1B family.</text>
</comment>
<evidence type="ECO:0000256" key="5">
    <source>
        <dbReference type="ARBA" id="ARBA00026071"/>
    </source>
</evidence>
<dbReference type="GO" id="GO:0010498">
    <property type="term" value="P:proteasomal protein catabolic process"/>
    <property type="evidence" value="ECO:0007669"/>
    <property type="project" value="InterPro"/>
</dbReference>
<evidence type="ECO:0000256" key="3">
    <source>
        <dbReference type="ARBA" id="ARBA00023242"/>
    </source>
</evidence>
<feature type="signal peptide" evidence="7">
    <location>
        <begin position="1"/>
        <end position="21"/>
    </location>
</feature>
<comment type="caution">
    <text evidence="8">The sequence shown here is derived from an EMBL/GenBank/DDBJ whole genome shotgun (WGS) entry which is preliminary data.</text>
</comment>
<comment type="subcellular location">
    <subcellularLocation>
        <location evidence="6">Cytoplasm</location>
    </subcellularLocation>
    <subcellularLocation>
        <location evidence="6">Nucleus</location>
    </subcellularLocation>
</comment>
<keyword evidence="7" id="KW-0732">Signal</keyword>
<keyword evidence="9" id="KW-1185">Reference proteome</keyword>
<name>A0AA39IQI2_9BILA</name>
<evidence type="ECO:0000256" key="6">
    <source>
        <dbReference type="RuleBase" id="RU004203"/>
    </source>
</evidence>
<dbReference type="InterPro" id="IPR001353">
    <property type="entry name" value="Proteasome_sua/b"/>
</dbReference>
<protein>
    <recommendedName>
        <fullName evidence="6">Proteasome subunit beta</fullName>
    </recommendedName>
</protein>
<proteinExistence type="inferred from homology"/>
<dbReference type="PROSITE" id="PS00854">
    <property type="entry name" value="PROTEASOME_BETA_1"/>
    <property type="match status" value="1"/>
</dbReference>
<dbReference type="Pfam" id="PF00227">
    <property type="entry name" value="Proteasome"/>
    <property type="match status" value="1"/>
</dbReference>
<comment type="function">
    <text evidence="4">Non-catalytic component of the proteasome, a multicatalytic proteinase complex which is characterized by its ability to cleave peptides with Arg, Phe, Tyr, Leu, and Glu adjacent to the leaving group at neutral or slightly basic pH. The proteasome has an ATP-dependent proteolytic activity.</text>
</comment>
<feature type="chain" id="PRO_5041220406" description="Proteasome subunit beta" evidence="7">
    <location>
        <begin position="22"/>
        <end position="203"/>
    </location>
</feature>
<gene>
    <name evidence="8" type="ORF">QR680_010910</name>
</gene>
<evidence type="ECO:0000256" key="4">
    <source>
        <dbReference type="ARBA" id="ARBA00024953"/>
    </source>
</evidence>
<dbReference type="EMBL" id="JAUCMV010000001">
    <property type="protein sequence ID" value="KAK0428620.1"/>
    <property type="molecule type" value="Genomic_DNA"/>
</dbReference>
<dbReference type="InterPro" id="IPR016050">
    <property type="entry name" value="Proteasome_bsu_CS"/>
</dbReference>
<evidence type="ECO:0000313" key="9">
    <source>
        <dbReference type="Proteomes" id="UP001175271"/>
    </source>
</evidence>
<dbReference type="AlphaFoldDB" id="A0AA39IQI2"/>
<dbReference type="PANTHER" id="PTHR32194:SF2">
    <property type="entry name" value="PROTEASOME SUBUNIT BETA TYPE-1"/>
    <property type="match status" value="1"/>
</dbReference>
<dbReference type="PANTHER" id="PTHR32194">
    <property type="entry name" value="METALLOPROTEASE TLDD"/>
    <property type="match status" value="1"/>
</dbReference>
<organism evidence="8 9">
    <name type="scientific">Steinernema hermaphroditum</name>
    <dbReference type="NCBI Taxonomy" id="289476"/>
    <lineage>
        <taxon>Eukaryota</taxon>
        <taxon>Metazoa</taxon>
        <taxon>Ecdysozoa</taxon>
        <taxon>Nematoda</taxon>
        <taxon>Chromadorea</taxon>
        <taxon>Rhabditida</taxon>
        <taxon>Tylenchina</taxon>
        <taxon>Panagrolaimomorpha</taxon>
        <taxon>Strongyloidoidea</taxon>
        <taxon>Steinernematidae</taxon>
        <taxon>Steinernema</taxon>
    </lineage>
</organism>
<evidence type="ECO:0000256" key="7">
    <source>
        <dbReference type="SAM" id="SignalP"/>
    </source>
</evidence>
<comment type="function">
    <text evidence="6">Component of the proteasome, a multicatalytic proteinase complex which is characterized by its ability to cleave peptides with Arg, Phe, Tyr, Leu, and Glu adjacent to the leaving group at neutral or slightly basic pH. The proteasome has an ATP-dependent proteolytic activity.</text>
</comment>
<comment type="subunit">
    <text evidence="5">The 26S proteasome consists of a 20S proteasome core and two 19S regulatory subunits. The 20S proteasome core is composed of 28 subunits that are arranged in four stacked rings, resulting in a barrel-shaped structure. The two end rings are each formed by seven alpha subunits, and the two central rings are each formed by seven beta subunits. The catalytic chamber with the active sites is on the inside of the barrel.</text>
</comment>
<accession>A0AA39IQI2</accession>
<dbReference type="Gene3D" id="3.60.20.10">
    <property type="entry name" value="Glutamine Phosphoribosylpyrophosphate, subunit 1, domain 1"/>
    <property type="match status" value="1"/>
</dbReference>
<comment type="subunit">
    <text evidence="6">Component of the proteasome complex.</text>
</comment>
<dbReference type="GO" id="GO:0005839">
    <property type="term" value="C:proteasome core complex"/>
    <property type="evidence" value="ECO:0007669"/>
    <property type="project" value="InterPro"/>
</dbReference>
<dbReference type="Proteomes" id="UP001175271">
    <property type="component" value="Unassembled WGS sequence"/>
</dbReference>
<keyword evidence="1 6" id="KW-0963">Cytoplasm</keyword>
<sequence length="203" mass="23038">MAGGMHFLVGLCCDDFVLVAADKTSFAYGAIKLSNEEDKGYKIGDKLYMYCIGESGDVANFGDWSTRNLQLYKFRNGYELGPKPAHHWLRKAIADNLRGQDMWRVDLMLAGFDDVDKKPFLGSVDYLGNGLSEQPFLFRGFSGRFCYAIMDKFYRKNMNAEEGMELLQKCLGESKKRFMASLPSFSVVKVDRDGVHHMADIEF</sequence>
<evidence type="ECO:0000256" key="2">
    <source>
        <dbReference type="ARBA" id="ARBA00022942"/>
    </source>
</evidence>
<keyword evidence="2 6" id="KW-0647">Proteasome</keyword>
<dbReference type="InterPro" id="IPR029055">
    <property type="entry name" value="Ntn_hydrolases_N"/>
</dbReference>
<reference evidence="8" key="1">
    <citation type="submission" date="2023-06" db="EMBL/GenBank/DDBJ databases">
        <title>Genomic analysis of the entomopathogenic nematode Steinernema hermaphroditum.</title>
        <authorList>
            <person name="Schwarz E.M."/>
            <person name="Heppert J.K."/>
            <person name="Baniya A."/>
            <person name="Schwartz H.T."/>
            <person name="Tan C.-H."/>
            <person name="Antoshechkin I."/>
            <person name="Sternberg P.W."/>
            <person name="Goodrich-Blair H."/>
            <person name="Dillman A.R."/>
        </authorList>
    </citation>
    <scope>NUCLEOTIDE SEQUENCE</scope>
    <source>
        <strain evidence="8">PS9179</strain>
        <tissue evidence="8">Whole animal</tissue>
    </source>
</reference>
<evidence type="ECO:0000313" key="8">
    <source>
        <dbReference type="EMBL" id="KAK0428620.1"/>
    </source>
</evidence>
<dbReference type="GO" id="GO:0005634">
    <property type="term" value="C:nucleus"/>
    <property type="evidence" value="ECO:0007669"/>
    <property type="project" value="UniProtKB-SubCell"/>
</dbReference>
<dbReference type="GO" id="GO:0005737">
    <property type="term" value="C:cytoplasm"/>
    <property type="evidence" value="ECO:0007669"/>
    <property type="project" value="UniProtKB-SubCell"/>
</dbReference>
<dbReference type="InterPro" id="IPR023333">
    <property type="entry name" value="Proteasome_suB-type"/>
</dbReference>
<evidence type="ECO:0000256" key="1">
    <source>
        <dbReference type="ARBA" id="ARBA00022490"/>
    </source>
</evidence>